<evidence type="ECO:0000313" key="4">
    <source>
        <dbReference type="EMBL" id="RKR92085.1"/>
    </source>
</evidence>
<dbReference type="GO" id="GO:0016787">
    <property type="term" value="F:hydrolase activity"/>
    <property type="evidence" value="ECO:0007669"/>
    <property type="project" value="InterPro"/>
</dbReference>
<dbReference type="InterPro" id="IPR032465">
    <property type="entry name" value="ACMSD"/>
</dbReference>
<sequence>MPRTLGQVEEMISAKLACGVRATIIGSPVGGGAMVPLPGVDNYAQSEDDLARHDAWLAGLVDRYPERLRAYVYVNPFGGAAHLHRVAQTVRQPQFVGLIANTSVAGRYLDAPEAEDFFALAAEVDLPVLLHPPAKPAAGAGLENLLLIEQLGRFGDVTIGLACCVLGGWLDRFPGLKLIGPTAGGALGLLVEKLDRIMRPTHWDGAPAPPQGPSPQQDRPAAGTARSAMGPPRLMRRLAALAAPPSSYLPRIWVDTATPSANAVDLALRIFGPDRVLFGTDSPPLPHSESGATLDLLDRLGVTGAVRDGIGEGNALALFGDRLPPAPRDAVASGR</sequence>
<organism evidence="4 5">
    <name type="scientific">Micromonospora pisi</name>
    <dbReference type="NCBI Taxonomy" id="589240"/>
    <lineage>
        <taxon>Bacteria</taxon>
        <taxon>Bacillati</taxon>
        <taxon>Actinomycetota</taxon>
        <taxon>Actinomycetes</taxon>
        <taxon>Micromonosporales</taxon>
        <taxon>Micromonosporaceae</taxon>
        <taxon>Micromonospora</taxon>
    </lineage>
</organism>
<evidence type="ECO:0000256" key="2">
    <source>
        <dbReference type="SAM" id="MobiDB-lite"/>
    </source>
</evidence>
<keyword evidence="1" id="KW-0456">Lyase</keyword>
<feature type="region of interest" description="Disordered" evidence="2">
    <location>
        <begin position="200"/>
        <end position="228"/>
    </location>
</feature>
<protein>
    <submittedName>
        <fullName evidence="4">Aminocarboxymuconate-semialdehyde decarboxylase</fullName>
    </submittedName>
</protein>
<dbReference type="Proteomes" id="UP000277671">
    <property type="component" value="Unassembled WGS sequence"/>
</dbReference>
<evidence type="ECO:0000259" key="3">
    <source>
        <dbReference type="Pfam" id="PF04909"/>
    </source>
</evidence>
<dbReference type="AlphaFoldDB" id="A0A495JU74"/>
<dbReference type="PANTHER" id="PTHR21240">
    <property type="entry name" value="2-AMINO-3-CARBOXYLMUCONATE-6-SEMIALDEHYDE DECARBOXYLASE"/>
    <property type="match status" value="1"/>
</dbReference>
<dbReference type="GO" id="GO:0016831">
    <property type="term" value="F:carboxy-lyase activity"/>
    <property type="evidence" value="ECO:0007669"/>
    <property type="project" value="InterPro"/>
</dbReference>
<proteinExistence type="predicted"/>
<dbReference type="PANTHER" id="PTHR21240:SF28">
    <property type="entry name" value="ISO-OROTATE DECARBOXYLASE (EUROFUNG)"/>
    <property type="match status" value="1"/>
</dbReference>
<reference evidence="4 5" key="1">
    <citation type="submission" date="2018-10" db="EMBL/GenBank/DDBJ databases">
        <title>Sequencing the genomes of 1000 actinobacteria strains.</title>
        <authorList>
            <person name="Klenk H.-P."/>
        </authorList>
    </citation>
    <scope>NUCLEOTIDE SEQUENCE [LARGE SCALE GENOMIC DNA]</scope>
    <source>
        <strain evidence="4 5">DSM 45175</strain>
    </source>
</reference>
<gene>
    <name evidence="4" type="ORF">BDK92_6517</name>
</gene>
<dbReference type="Pfam" id="PF04909">
    <property type="entry name" value="Amidohydro_2"/>
    <property type="match status" value="1"/>
</dbReference>
<dbReference type="Gene3D" id="3.20.20.140">
    <property type="entry name" value="Metal-dependent hydrolases"/>
    <property type="match status" value="1"/>
</dbReference>
<accession>A0A495JU74</accession>
<dbReference type="GO" id="GO:0019748">
    <property type="term" value="P:secondary metabolic process"/>
    <property type="evidence" value="ECO:0007669"/>
    <property type="project" value="TreeGrafter"/>
</dbReference>
<dbReference type="SUPFAM" id="SSF51556">
    <property type="entry name" value="Metallo-dependent hydrolases"/>
    <property type="match status" value="1"/>
</dbReference>
<dbReference type="InterPro" id="IPR006680">
    <property type="entry name" value="Amidohydro-rel"/>
</dbReference>
<evidence type="ECO:0000256" key="1">
    <source>
        <dbReference type="ARBA" id="ARBA00023239"/>
    </source>
</evidence>
<keyword evidence="5" id="KW-1185">Reference proteome</keyword>
<dbReference type="EMBL" id="RBKT01000001">
    <property type="protein sequence ID" value="RKR92085.1"/>
    <property type="molecule type" value="Genomic_DNA"/>
</dbReference>
<feature type="domain" description="Amidohydrolase-related" evidence="3">
    <location>
        <begin position="39"/>
        <end position="320"/>
    </location>
</feature>
<dbReference type="GO" id="GO:0005737">
    <property type="term" value="C:cytoplasm"/>
    <property type="evidence" value="ECO:0007669"/>
    <property type="project" value="TreeGrafter"/>
</dbReference>
<dbReference type="InterPro" id="IPR032466">
    <property type="entry name" value="Metal_Hydrolase"/>
</dbReference>
<evidence type="ECO:0000313" key="5">
    <source>
        <dbReference type="Proteomes" id="UP000277671"/>
    </source>
</evidence>
<name>A0A495JU74_9ACTN</name>
<comment type="caution">
    <text evidence="4">The sequence shown here is derived from an EMBL/GenBank/DDBJ whole genome shotgun (WGS) entry which is preliminary data.</text>
</comment>